<dbReference type="Proteomes" id="UP000278733">
    <property type="component" value="Chromosome"/>
</dbReference>
<dbReference type="Gene3D" id="3.40.50.150">
    <property type="entry name" value="Vaccinia Virus protein VP39"/>
    <property type="match status" value="1"/>
</dbReference>
<evidence type="ECO:0000313" key="2">
    <source>
        <dbReference type="Proteomes" id="UP000278733"/>
    </source>
</evidence>
<keyword evidence="1" id="KW-0489">Methyltransferase</keyword>
<name>A0A448MMW2_9PAST</name>
<dbReference type="EC" id="2.1.1.186" evidence="1"/>
<dbReference type="GO" id="GO:0032259">
    <property type="term" value="P:methylation"/>
    <property type="evidence" value="ECO:0007669"/>
    <property type="project" value="UniProtKB-KW"/>
</dbReference>
<dbReference type="EMBL" id="LR134405">
    <property type="protein sequence ID" value="VEH66363.1"/>
    <property type="molecule type" value="Genomic_DNA"/>
</dbReference>
<gene>
    <name evidence="1" type="primary">rlmM_2</name>
    <name evidence="1" type="ORF">NCTC8284_01530</name>
</gene>
<evidence type="ECO:0000313" key="1">
    <source>
        <dbReference type="EMBL" id="VEH66363.1"/>
    </source>
</evidence>
<sequence>MKKRYQEVMQCLENLTDMLNKQNLTFEIQAKHLFHDREEITVHIVIK</sequence>
<accession>A0A448MMW2</accession>
<dbReference type="InterPro" id="IPR029063">
    <property type="entry name" value="SAM-dependent_MTases_sf"/>
</dbReference>
<reference evidence="1 2" key="1">
    <citation type="submission" date="2018-12" db="EMBL/GenBank/DDBJ databases">
        <authorList>
            <consortium name="Pathogen Informatics"/>
        </authorList>
    </citation>
    <scope>NUCLEOTIDE SEQUENCE [LARGE SCALE GENOMIC DNA]</scope>
    <source>
        <strain evidence="1 2">NCTC8284</strain>
    </source>
</reference>
<dbReference type="AlphaFoldDB" id="A0A448MMW2"/>
<keyword evidence="1" id="KW-0808">Transferase</keyword>
<organism evidence="1 2">
    <name type="scientific">Rodentibacter pneumotropicus</name>
    <dbReference type="NCBI Taxonomy" id="758"/>
    <lineage>
        <taxon>Bacteria</taxon>
        <taxon>Pseudomonadati</taxon>
        <taxon>Pseudomonadota</taxon>
        <taxon>Gammaproteobacteria</taxon>
        <taxon>Pasteurellales</taxon>
        <taxon>Pasteurellaceae</taxon>
        <taxon>Rodentibacter</taxon>
    </lineage>
</organism>
<protein>
    <submittedName>
        <fullName evidence="1">Putative ribosomal RNA large subunit methyltransferase M, RmmM subfamily</fullName>
        <ecNumber evidence="1">2.1.1.186</ecNumber>
    </submittedName>
</protein>
<dbReference type="GO" id="GO:0008168">
    <property type="term" value="F:methyltransferase activity"/>
    <property type="evidence" value="ECO:0007669"/>
    <property type="project" value="UniProtKB-KW"/>
</dbReference>
<proteinExistence type="predicted"/>
<dbReference type="KEGG" id="rpne:NCTC8284_01530"/>